<evidence type="ECO:0000256" key="1">
    <source>
        <dbReference type="ARBA" id="ARBA00022723"/>
    </source>
</evidence>
<dbReference type="PRINTS" id="PR00326">
    <property type="entry name" value="GTP1OBG"/>
</dbReference>
<evidence type="ECO:0000256" key="3">
    <source>
        <dbReference type="ARBA" id="ARBA00022842"/>
    </source>
</evidence>
<dbReference type="InterPro" id="IPR027417">
    <property type="entry name" value="P-loop_NTPase"/>
</dbReference>
<dbReference type="CDD" id="cd01876">
    <property type="entry name" value="YihA_EngB"/>
    <property type="match status" value="1"/>
</dbReference>
<keyword evidence="2" id="KW-0547">Nucleotide-binding</keyword>
<dbReference type="PROSITE" id="PS51706">
    <property type="entry name" value="G_ENGB"/>
    <property type="match status" value="1"/>
</dbReference>
<evidence type="ECO:0000256" key="4">
    <source>
        <dbReference type="ARBA" id="ARBA00023134"/>
    </source>
</evidence>
<accession>A0A9P8Y5N8</accession>
<dbReference type="OrthoDB" id="391988at2759"/>
<dbReference type="RefSeq" id="XP_046011793.1">
    <property type="nucleotide sequence ID" value="XM_046149061.1"/>
</dbReference>
<dbReference type="GO" id="GO:0005739">
    <property type="term" value="C:mitochondrion"/>
    <property type="evidence" value="ECO:0007669"/>
    <property type="project" value="TreeGrafter"/>
</dbReference>
<dbReference type="Gene3D" id="3.40.50.300">
    <property type="entry name" value="P-loop containing nucleotide triphosphate hydrolases"/>
    <property type="match status" value="1"/>
</dbReference>
<sequence length="213" mass="23668">NPATFYYGNPDFYHLRKNTRTPEVCILGRSNVGKSSLVNAVANRMGSELARVSKKAGHTKTINAYGFGPAPRPEKGEVVLSDEFKGKEEMPKHMFFLVDMPGYGHGSLQEWGKNIALYLQKRTALKGAVMLIDAEVGPKESDWDAIELMANAGLRTAIVLTKADKVKSGNEGLLKTCRKVWDGIRRIESQLAESNKKWTWEKEFYVTASGAND</sequence>
<evidence type="ECO:0000259" key="5">
    <source>
        <dbReference type="PROSITE" id="PS51706"/>
    </source>
</evidence>
<dbReference type="GO" id="GO:0046872">
    <property type="term" value="F:metal ion binding"/>
    <property type="evidence" value="ECO:0007669"/>
    <property type="project" value="UniProtKB-KW"/>
</dbReference>
<evidence type="ECO:0000313" key="6">
    <source>
        <dbReference type="EMBL" id="KAH7029505.1"/>
    </source>
</evidence>
<feature type="domain" description="EngB-type G" evidence="5">
    <location>
        <begin position="20"/>
        <end position="213"/>
    </location>
</feature>
<dbReference type="GO" id="GO:0016787">
    <property type="term" value="F:hydrolase activity"/>
    <property type="evidence" value="ECO:0007669"/>
    <property type="project" value="UniProtKB-KW"/>
</dbReference>
<gene>
    <name evidence="6" type="ORF">B0I36DRAFT_225146</name>
</gene>
<keyword evidence="3" id="KW-0460">Magnesium</keyword>
<name>A0A9P8Y5N8_9PEZI</name>
<keyword evidence="7" id="KW-1185">Reference proteome</keyword>
<dbReference type="InterPro" id="IPR052279">
    <property type="entry name" value="EngB_GTPase"/>
</dbReference>
<dbReference type="GeneID" id="70178607"/>
<dbReference type="InterPro" id="IPR030393">
    <property type="entry name" value="G_ENGB_dom"/>
</dbReference>
<dbReference type="PANTHER" id="PTHR46498">
    <property type="entry name" value="GTP-BINDING PROTEIN 8"/>
    <property type="match status" value="1"/>
</dbReference>
<dbReference type="EMBL" id="JAGTJQ010000006">
    <property type="protein sequence ID" value="KAH7029505.1"/>
    <property type="molecule type" value="Genomic_DNA"/>
</dbReference>
<keyword evidence="6" id="KW-0378">Hydrolase</keyword>
<dbReference type="SUPFAM" id="SSF52540">
    <property type="entry name" value="P-loop containing nucleoside triphosphate hydrolases"/>
    <property type="match status" value="1"/>
</dbReference>
<feature type="non-terminal residue" evidence="6">
    <location>
        <position position="213"/>
    </location>
</feature>
<dbReference type="Proteomes" id="UP000756346">
    <property type="component" value="Unassembled WGS sequence"/>
</dbReference>
<dbReference type="PANTHER" id="PTHR46498:SF1">
    <property type="entry name" value="GTP-BINDING PROTEIN 8"/>
    <property type="match status" value="1"/>
</dbReference>
<dbReference type="Pfam" id="PF01926">
    <property type="entry name" value="MMR_HSR1"/>
    <property type="match status" value="1"/>
</dbReference>
<dbReference type="GO" id="GO:0005525">
    <property type="term" value="F:GTP binding"/>
    <property type="evidence" value="ECO:0007669"/>
    <property type="project" value="UniProtKB-KW"/>
</dbReference>
<evidence type="ECO:0000256" key="2">
    <source>
        <dbReference type="ARBA" id="ARBA00022741"/>
    </source>
</evidence>
<comment type="caution">
    <text evidence="6">The sequence shown here is derived from an EMBL/GenBank/DDBJ whole genome shotgun (WGS) entry which is preliminary data.</text>
</comment>
<keyword evidence="1" id="KW-0479">Metal-binding</keyword>
<proteinExistence type="predicted"/>
<protein>
    <submittedName>
        <fullName evidence="6">P-loop containing nucleoside triphosphate hydrolase protein</fullName>
    </submittedName>
</protein>
<organism evidence="6 7">
    <name type="scientific">Microdochium trichocladiopsis</name>
    <dbReference type="NCBI Taxonomy" id="1682393"/>
    <lineage>
        <taxon>Eukaryota</taxon>
        <taxon>Fungi</taxon>
        <taxon>Dikarya</taxon>
        <taxon>Ascomycota</taxon>
        <taxon>Pezizomycotina</taxon>
        <taxon>Sordariomycetes</taxon>
        <taxon>Xylariomycetidae</taxon>
        <taxon>Xylariales</taxon>
        <taxon>Microdochiaceae</taxon>
        <taxon>Microdochium</taxon>
    </lineage>
</organism>
<evidence type="ECO:0000313" key="7">
    <source>
        <dbReference type="Proteomes" id="UP000756346"/>
    </source>
</evidence>
<feature type="non-terminal residue" evidence="6">
    <location>
        <position position="1"/>
    </location>
</feature>
<dbReference type="AlphaFoldDB" id="A0A9P8Y5N8"/>
<dbReference type="InterPro" id="IPR006073">
    <property type="entry name" value="GTP-bd"/>
</dbReference>
<keyword evidence="4" id="KW-0342">GTP-binding</keyword>
<reference evidence="6" key="1">
    <citation type="journal article" date="2021" name="Nat. Commun.">
        <title>Genetic determinants of endophytism in the Arabidopsis root mycobiome.</title>
        <authorList>
            <person name="Mesny F."/>
            <person name="Miyauchi S."/>
            <person name="Thiergart T."/>
            <person name="Pickel B."/>
            <person name="Atanasova L."/>
            <person name="Karlsson M."/>
            <person name="Huettel B."/>
            <person name="Barry K.W."/>
            <person name="Haridas S."/>
            <person name="Chen C."/>
            <person name="Bauer D."/>
            <person name="Andreopoulos W."/>
            <person name="Pangilinan J."/>
            <person name="LaButti K."/>
            <person name="Riley R."/>
            <person name="Lipzen A."/>
            <person name="Clum A."/>
            <person name="Drula E."/>
            <person name="Henrissat B."/>
            <person name="Kohler A."/>
            <person name="Grigoriev I.V."/>
            <person name="Martin F.M."/>
            <person name="Hacquard S."/>
        </authorList>
    </citation>
    <scope>NUCLEOTIDE SEQUENCE</scope>
    <source>
        <strain evidence="6">MPI-CAGE-CH-0230</strain>
    </source>
</reference>